<feature type="chain" id="PRO_5036897654" evidence="1">
    <location>
        <begin position="29"/>
        <end position="99"/>
    </location>
</feature>
<name>A0A934V2Y3_9PSEU</name>
<reference evidence="2" key="1">
    <citation type="submission" date="2020-12" db="EMBL/GenBank/DDBJ databases">
        <title>Prauserella sp. ASG 168, a novel actinomycete isolated from cave rock.</title>
        <authorList>
            <person name="Suriyachadkun C."/>
        </authorList>
    </citation>
    <scope>NUCLEOTIDE SEQUENCE</scope>
    <source>
        <strain evidence="2">ASG 168</strain>
    </source>
</reference>
<feature type="signal peptide" evidence="1">
    <location>
        <begin position="1"/>
        <end position="28"/>
    </location>
</feature>
<dbReference type="AlphaFoldDB" id="A0A934V2Y3"/>
<sequence length="99" mass="10031">MFRKIVCSAGAAMAALGIAVAVPGSAVAEPTTGHTAPSSASATSADVTAKGIWLPVARFEKSIAGSIQCKVGKEIYINDGQAAMCTATPSAYVLEVLFR</sequence>
<accession>A0A934V2Y3</accession>
<protein>
    <submittedName>
        <fullName evidence="2">Uncharacterized protein</fullName>
    </submittedName>
</protein>
<evidence type="ECO:0000256" key="1">
    <source>
        <dbReference type="SAM" id="SignalP"/>
    </source>
</evidence>
<keyword evidence="1" id="KW-0732">Signal</keyword>
<proteinExistence type="predicted"/>
<dbReference type="EMBL" id="JAENJH010000004">
    <property type="protein sequence ID" value="MBK1786611.1"/>
    <property type="molecule type" value="Genomic_DNA"/>
</dbReference>
<keyword evidence="3" id="KW-1185">Reference proteome</keyword>
<evidence type="ECO:0000313" key="3">
    <source>
        <dbReference type="Proteomes" id="UP000635245"/>
    </source>
</evidence>
<dbReference type="Proteomes" id="UP000635245">
    <property type="component" value="Unassembled WGS sequence"/>
</dbReference>
<dbReference type="RefSeq" id="WP_200320209.1">
    <property type="nucleotide sequence ID" value="NZ_JAENJH010000004.1"/>
</dbReference>
<organism evidence="2 3">
    <name type="scientific">Prauserella cavernicola</name>
    <dbReference type="NCBI Taxonomy" id="2800127"/>
    <lineage>
        <taxon>Bacteria</taxon>
        <taxon>Bacillati</taxon>
        <taxon>Actinomycetota</taxon>
        <taxon>Actinomycetes</taxon>
        <taxon>Pseudonocardiales</taxon>
        <taxon>Pseudonocardiaceae</taxon>
        <taxon>Prauserella</taxon>
    </lineage>
</organism>
<gene>
    <name evidence="2" type="ORF">JHE00_19965</name>
</gene>
<evidence type="ECO:0000313" key="2">
    <source>
        <dbReference type="EMBL" id="MBK1786611.1"/>
    </source>
</evidence>
<comment type="caution">
    <text evidence="2">The sequence shown here is derived from an EMBL/GenBank/DDBJ whole genome shotgun (WGS) entry which is preliminary data.</text>
</comment>